<keyword evidence="6" id="KW-0863">Zinc-finger</keyword>
<dbReference type="SUPFAM" id="SSF50630">
    <property type="entry name" value="Acid proteases"/>
    <property type="match status" value="1"/>
</dbReference>
<dbReference type="WBParaSite" id="TMUE_0000001741.1">
    <property type="protein sequence ID" value="TMUE_0000001741.1"/>
    <property type="gene ID" value="WBGene00297618"/>
</dbReference>
<dbReference type="SUPFAM" id="SSF53098">
    <property type="entry name" value="Ribonuclease H-like"/>
    <property type="match status" value="1"/>
</dbReference>
<feature type="compositionally biased region" description="Polar residues" evidence="7">
    <location>
        <begin position="1146"/>
        <end position="1160"/>
    </location>
</feature>
<dbReference type="GO" id="GO:0015074">
    <property type="term" value="P:DNA integration"/>
    <property type="evidence" value="ECO:0007669"/>
    <property type="project" value="InterPro"/>
</dbReference>
<organism evidence="10 11">
    <name type="scientific">Trichuris muris</name>
    <name type="common">Mouse whipworm</name>
    <dbReference type="NCBI Taxonomy" id="70415"/>
    <lineage>
        <taxon>Eukaryota</taxon>
        <taxon>Metazoa</taxon>
        <taxon>Ecdysozoa</taxon>
        <taxon>Nematoda</taxon>
        <taxon>Enoplea</taxon>
        <taxon>Dorylaimia</taxon>
        <taxon>Trichinellida</taxon>
        <taxon>Trichuridae</taxon>
        <taxon>Trichuris</taxon>
    </lineage>
</organism>
<feature type="domain" description="CCHC-type" evidence="8">
    <location>
        <begin position="192"/>
        <end position="207"/>
    </location>
</feature>
<dbReference type="InterPro" id="IPR043128">
    <property type="entry name" value="Rev_trsase/Diguanyl_cyclase"/>
</dbReference>
<dbReference type="Gene3D" id="3.30.70.270">
    <property type="match status" value="1"/>
</dbReference>
<dbReference type="PANTHER" id="PTHR37984">
    <property type="entry name" value="PROTEIN CBG26694"/>
    <property type="match status" value="1"/>
</dbReference>
<dbReference type="Gene3D" id="3.30.420.10">
    <property type="entry name" value="Ribonuclease H-like superfamily/Ribonuclease H"/>
    <property type="match status" value="2"/>
</dbReference>
<keyword evidence="6" id="KW-0862">Zinc</keyword>
<evidence type="ECO:0000256" key="7">
    <source>
        <dbReference type="SAM" id="MobiDB-lite"/>
    </source>
</evidence>
<evidence type="ECO:0000256" key="6">
    <source>
        <dbReference type="PROSITE-ProRule" id="PRU00047"/>
    </source>
</evidence>
<dbReference type="InterPro" id="IPR055475">
    <property type="entry name" value="DUF7047"/>
</dbReference>
<evidence type="ECO:0000259" key="8">
    <source>
        <dbReference type="PROSITE" id="PS50158"/>
    </source>
</evidence>
<reference evidence="11" key="1">
    <citation type="submission" date="2019-12" db="UniProtKB">
        <authorList>
            <consortium name="WormBaseParasite"/>
        </authorList>
    </citation>
    <scope>IDENTIFICATION</scope>
</reference>
<keyword evidence="1" id="KW-0808">Transferase</keyword>
<dbReference type="InterPro" id="IPR000477">
    <property type="entry name" value="RT_dom"/>
</dbReference>
<keyword evidence="10" id="KW-1185">Reference proteome</keyword>
<evidence type="ECO:0000313" key="10">
    <source>
        <dbReference type="Proteomes" id="UP000046395"/>
    </source>
</evidence>
<dbReference type="GO" id="GO:0008270">
    <property type="term" value="F:zinc ion binding"/>
    <property type="evidence" value="ECO:0007669"/>
    <property type="project" value="UniProtKB-KW"/>
</dbReference>
<evidence type="ECO:0000256" key="5">
    <source>
        <dbReference type="ARBA" id="ARBA00023172"/>
    </source>
</evidence>
<dbReference type="Pfam" id="PF00098">
    <property type="entry name" value="zf-CCHC"/>
    <property type="match status" value="1"/>
</dbReference>
<dbReference type="InterPro" id="IPR012337">
    <property type="entry name" value="RNaseH-like_sf"/>
</dbReference>
<feature type="domain" description="Integrase catalytic" evidence="9">
    <location>
        <begin position="913"/>
        <end position="1034"/>
    </location>
</feature>
<dbReference type="GO" id="GO:0042575">
    <property type="term" value="C:DNA polymerase complex"/>
    <property type="evidence" value="ECO:0007669"/>
    <property type="project" value="UniProtKB-ARBA"/>
</dbReference>
<evidence type="ECO:0000259" key="9">
    <source>
        <dbReference type="PROSITE" id="PS50994"/>
    </source>
</evidence>
<dbReference type="InterPro" id="IPR043502">
    <property type="entry name" value="DNA/RNA_pol_sf"/>
</dbReference>
<evidence type="ECO:0000256" key="3">
    <source>
        <dbReference type="ARBA" id="ARBA00022722"/>
    </source>
</evidence>
<dbReference type="PROSITE" id="PS50158">
    <property type="entry name" value="ZF_CCHC"/>
    <property type="match status" value="1"/>
</dbReference>
<keyword evidence="4" id="KW-0255">Endonuclease</keyword>
<dbReference type="Pfam" id="PF00078">
    <property type="entry name" value="RVT_1"/>
    <property type="match status" value="1"/>
</dbReference>
<feature type="region of interest" description="Disordered" evidence="7">
    <location>
        <begin position="1176"/>
        <end position="1271"/>
    </location>
</feature>
<dbReference type="SUPFAM" id="SSF56672">
    <property type="entry name" value="DNA/RNA polymerases"/>
    <property type="match status" value="1"/>
</dbReference>
<dbReference type="PANTHER" id="PTHR37984:SF5">
    <property type="entry name" value="PROTEIN NYNRIN-LIKE"/>
    <property type="match status" value="1"/>
</dbReference>
<dbReference type="GO" id="GO:0003676">
    <property type="term" value="F:nucleic acid binding"/>
    <property type="evidence" value="ECO:0007669"/>
    <property type="project" value="InterPro"/>
</dbReference>
<dbReference type="InterPro" id="IPR002156">
    <property type="entry name" value="RNaseH_domain"/>
</dbReference>
<evidence type="ECO:0000313" key="11">
    <source>
        <dbReference type="WBParaSite" id="TMUE_0000001741.1"/>
    </source>
</evidence>
<protein>
    <submittedName>
        <fullName evidence="11">Uncharacterized protein</fullName>
    </submittedName>
</protein>
<dbReference type="Pfam" id="PF23088">
    <property type="entry name" value="DUF7047"/>
    <property type="match status" value="1"/>
</dbReference>
<dbReference type="GO" id="GO:0016779">
    <property type="term" value="F:nucleotidyltransferase activity"/>
    <property type="evidence" value="ECO:0007669"/>
    <property type="project" value="UniProtKB-KW"/>
</dbReference>
<dbReference type="InterPro" id="IPR050951">
    <property type="entry name" value="Retrovirus_Pol_polyprotein"/>
</dbReference>
<keyword evidence="2" id="KW-0548">Nucleotidyltransferase</keyword>
<dbReference type="Gene3D" id="4.10.60.10">
    <property type="entry name" value="Zinc finger, CCHC-type"/>
    <property type="match status" value="1"/>
</dbReference>
<keyword evidence="6" id="KW-0479">Metal-binding</keyword>
<evidence type="ECO:0000256" key="1">
    <source>
        <dbReference type="ARBA" id="ARBA00022679"/>
    </source>
</evidence>
<dbReference type="GO" id="GO:0004523">
    <property type="term" value="F:RNA-DNA hybrid ribonuclease activity"/>
    <property type="evidence" value="ECO:0007669"/>
    <property type="project" value="InterPro"/>
</dbReference>
<dbReference type="SMART" id="SM00343">
    <property type="entry name" value="ZnF_C2HC"/>
    <property type="match status" value="1"/>
</dbReference>
<feature type="compositionally biased region" description="Basic and acidic residues" evidence="7">
    <location>
        <begin position="1189"/>
        <end position="1203"/>
    </location>
</feature>
<dbReference type="Pfam" id="PF13456">
    <property type="entry name" value="RVT_3"/>
    <property type="match status" value="1"/>
</dbReference>
<dbReference type="STRING" id="70415.A0A5S6Q3D1"/>
<dbReference type="InterPro" id="IPR036397">
    <property type="entry name" value="RNaseH_sf"/>
</dbReference>
<dbReference type="GO" id="GO:0006310">
    <property type="term" value="P:DNA recombination"/>
    <property type="evidence" value="ECO:0007669"/>
    <property type="project" value="UniProtKB-KW"/>
</dbReference>
<keyword evidence="4" id="KW-0378">Hydrolase</keyword>
<dbReference type="InterPro" id="IPR036875">
    <property type="entry name" value="Znf_CCHC_sf"/>
</dbReference>
<dbReference type="Proteomes" id="UP000046395">
    <property type="component" value="Unassembled WGS sequence"/>
</dbReference>
<sequence>MEDSTGDKTFDVQLIPEFDGSHSQSVTEWFEKLELVCRLRKVADVACVIPLRLSGGAFAVYLHLPDEDKKSAAKVKAALLAAFAKDPFAAYDEFSCRKLRNGESPDVFLADLRRLASLFGGVPEKAMMCAFIAGLPESVRRLLRASSRLGELSLNQVLVQARAVLSDERPAIVQDSCMGAKESWPPANVGERRCYECDEVGHFARDCMGHRKANPEAEPRARQVKSQGFVDVGKRVTGGGICASLLPTTTNALPTVRMMANGVYRSVLVDTGCSKCIAHVTCCENWRKEQVTVTTVSGQSLQCIGVSVIRLQPPGGSEAAVEAIVTDKRPLGFELILGMNGIAALGGVTVRDERRINFGVGNTFAAAVCNGGEIRLEERDFTAIYNPTVRAWTARWKWTNGMQPTSLRNKVQEYPPSGEVREKYEEELGEWIKNGWLVPYDESKWGPAKGLIPLMAVSQDNKGKVRPVMDFRELNSYIEAFTADSDVCAQKLREWRKQGANVSVVDLKRAYLQIHVDRSLWPYQTVMYKGRRYCLTRLGFGLNVAPLIMKAVLNCVLSQDSTVKKGTSAYIDDILVNEDVVKATRVERHLARFGLTCKPHERVANGTRVLGLRVWGERGNLFWRRDAEVCNAPERLTRRSVFSFCGKLTGHFPVCGWLRVAAAFIKRKANEVTTSWDQVIENAELESLINEVASKVRSNDPVGGRWNVSGEKARVWVDASSLAHGVVIEVGGCIIEDAAWLRSDEASHINMAELDAVIKGLNFAISWGMKNIELMTDSTTVHRWVSDGLSGKARLKTKAASEMLIRRRVDIVLSLVNEYNLELVVTLVNSASNKADVLTRVPQRWLHSAIVIPSSTCAAVVQPDVGQLIAEIHHKMGHPGVRRTLYFVKRINPMVSKRQVRQTIVNCDACQSVDPAPVKWKQGCLGVKEIWQRVAMDITHYRGMSYLSLVDCGPSRFAVWRPLRLQSSEAVIRELEAVFFERGPPEELLTDNDTAFRSKMFLHFAERWDVHIRFRCAYVPSGNGIVERCHRSVKVIAARKGCSIAEAVYLYNVTPRNDRSEITAPANAMYKYKVRIRNIDRASKGPPKLDNPYGIGDPVWVKPHGIRCDSQYTRGTVTKILSSHAVEIDGVPRHVRDIRRRVLTEEQPNSKSAESSSDDGMSTPVLASWRVKKTLTECDGGPGEVSGQDVRRDDREQKAHCESSTELEQNDQATEGKTDSQRTNSDGVEAPSRTPERIPRETSSLPSATSNVELRRSSRPRRNRVCPYCDL</sequence>
<feature type="compositionally biased region" description="Polar residues" evidence="7">
    <location>
        <begin position="1241"/>
        <end position="1252"/>
    </location>
</feature>
<dbReference type="InterPro" id="IPR001878">
    <property type="entry name" value="Znf_CCHC"/>
</dbReference>
<dbReference type="InterPro" id="IPR021109">
    <property type="entry name" value="Peptidase_aspartic_dom_sf"/>
</dbReference>
<dbReference type="PROSITE" id="PS50994">
    <property type="entry name" value="INTEGRASE"/>
    <property type="match status" value="1"/>
</dbReference>
<proteinExistence type="predicted"/>
<keyword evidence="3" id="KW-0540">Nuclease</keyword>
<dbReference type="InterPro" id="IPR001584">
    <property type="entry name" value="Integrase_cat-core"/>
</dbReference>
<evidence type="ECO:0000256" key="2">
    <source>
        <dbReference type="ARBA" id="ARBA00022695"/>
    </source>
</evidence>
<feature type="compositionally biased region" description="Polar residues" evidence="7">
    <location>
        <begin position="1204"/>
        <end position="1213"/>
    </location>
</feature>
<dbReference type="Gene3D" id="3.10.10.10">
    <property type="entry name" value="HIV Type 1 Reverse Transcriptase, subunit A, domain 1"/>
    <property type="match status" value="1"/>
</dbReference>
<accession>A0A5S6Q3D1</accession>
<evidence type="ECO:0000256" key="4">
    <source>
        <dbReference type="ARBA" id="ARBA00022759"/>
    </source>
</evidence>
<dbReference type="Pfam" id="PF00665">
    <property type="entry name" value="rve"/>
    <property type="match status" value="1"/>
</dbReference>
<dbReference type="GO" id="GO:0019899">
    <property type="term" value="F:enzyme binding"/>
    <property type="evidence" value="ECO:0007669"/>
    <property type="project" value="UniProtKB-ARBA"/>
</dbReference>
<name>A0A5S6Q3D1_TRIMR</name>
<dbReference type="AlphaFoldDB" id="A0A5S6Q3D1"/>
<feature type="region of interest" description="Disordered" evidence="7">
    <location>
        <begin position="1140"/>
        <end position="1164"/>
    </location>
</feature>
<keyword evidence="5" id="KW-0233">DNA recombination</keyword>
<dbReference type="SUPFAM" id="SSF57756">
    <property type="entry name" value="Retrovirus zinc finger-like domains"/>
    <property type="match status" value="1"/>
</dbReference>